<dbReference type="AlphaFoldDB" id="A0A1M5MJW2"/>
<keyword evidence="1 2" id="KW-0732">Signal</keyword>
<accession>A0A1M5MJW2</accession>
<dbReference type="InterPro" id="IPR050955">
    <property type="entry name" value="Plant_Biomass_Hydrol_Est"/>
</dbReference>
<proteinExistence type="predicted"/>
<evidence type="ECO:0000259" key="3">
    <source>
        <dbReference type="Pfam" id="PF02230"/>
    </source>
</evidence>
<dbReference type="Pfam" id="PF02230">
    <property type="entry name" value="Abhydrolase_2"/>
    <property type="match status" value="1"/>
</dbReference>
<dbReference type="RefSeq" id="WP_084083215.1">
    <property type="nucleotide sequence ID" value="NZ_FQWZ01000003.1"/>
</dbReference>
<reference evidence="4 5" key="1">
    <citation type="submission" date="2016-11" db="EMBL/GenBank/DDBJ databases">
        <authorList>
            <person name="Jaros S."/>
            <person name="Januszkiewicz K."/>
            <person name="Wedrychowicz H."/>
        </authorList>
    </citation>
    <scope>NUCLEOTIDE SEQUENCE [LARGE SCALE GENOMIC DNA]</scope>
    <source>
        <strain evidence="4 5">CGMCC 1.7049</strain>
    </source>
</reference>
<evidence type="ECO:0000256" key="2">
    <source>
        <dbReference type="SAM" id="SignalP"/>
    </source>
</evidence>
<dbReference type="InterPro" id="IPR003140">
    <property type="entry name" value="PLipase/COase/thioEstase"/>
</dbReference>
<dbReference type="PANTHER" id="PTHR43037">
    <property type="entry name" value="UNNAMED PRODUCT-RELATED"/>
    <property type="match status" value="1"/>
</dbReference>
<feature type="domain" description="Phospholipase/carboxylesterase/thioesterase" evidence="3">
    <location>
        <begin position="121"/>
        <end position="213"/>
    </location>
</feature>
<feature type="signal peptide" evidence="2">
    <location>
        <begin position="1"/>
        <end position="31"/>
    </location>
</feature>
<dbReference type="Gene3D" id="3.40.50.1820">
    <property type="entry name" value="alpha/beta hydrolase"/>
    <property type="match status" value="1"/>
</dbReference>
<dbReference type="OrthoDB" id="5291933at2"/>
<sequence>MYRGIDRRVANTICRVGFALMAWLTSTVAHAYIVPTSGVTYFKTTTTYQGVARTTLYFKPTAASTSKAPMLVMLHYKGGNPEAMAYLTEVQELVRDFGIWVALPPVADGDWHDDPKDTSTTDDVGFLSTLIDSSVAAYPVDAKRVYMTGFSDGAMMTLRYACQRPDKIAAAAAVSGVMLKNLVNVCSSPMRATPMAMINGTADTIVKYSPGKYAISITVPDSAKHWAKINGCGAAPVVTKLPNVSTSDGTTVQLSSWLGCATGNAVQLYTINNGGHTWPGSPYNASKQGVTSYDINGTLAVWEFVRAFTR</sequence>
<dbReference type="InterPro" id="IPR029058">
    <property type="entry name" value="AB_hydrolase_fold"/>
</dbReference>
<evidence type="ECO:0000313" key="4">
    <source>
        <dbReference type="EMBL" id="SHG77505.1"/>
    </source>
</evidence>
<evidence type="ECO:0000313" key="5">
    <source>
        <dbReference type="Proteomes" id="UP000199758"/>
    </source>
</evidence>
<dbReference type="EMBL" id="FQWZ01000003">
    <property type="protein sequence ID" value="SHG77505.1"/>
    <property type="molecule type" value="Genomic_DNA"/>
</dbReference>
<keyword evidence="5" id="KW-1185">Reference proteome</keyword>
<protein>
    <submittedName>
        <fullName evidence="4">Polyhydroxybutyrate depolymerase</fullName>
    </submittedName>
</protein>
<dbReference type="PANTHER" id="PTHR43037:SF1">
    <property type="entry name" value="BLL1128 PROTEIN"/>
    <property type="match status" value="1"/>
</dbReference>
<dbReference type="Proteomes" id="UP000199758">
    <property type="component" value="Unassembled WGS sequence"/>
</dbReference>
<gene>
    <name evidence="4" type="ORF">SAMN04488068_1302</name>
</gene>
<evidence type="ECO:0000256" key="1">
    <source>
        <dbReference type="ARBA" id="ARBA00022729"/>
    </source>
</evidence>
<dbReference type="STRING" id="490188.SAMN04488068_1302"/>
<feature type="chain" id="PRO_5012431947" evidence="2">
    <location>
        <begin position="32"/>
        <end position="310"/>
    </location>
</feature>
<organism evidence="4 5">
    <name type="scientific">Hydrocarboniphaga daqingensis</name>
    <dbReference type="NCBI Taxonomy" id="490188"/>
    <lineage>
        <taxon>Bacteria</taxon>
        <taxon>Pseudomonadati</taxon>
        <taxon>Pseudomonadota</taxon>
        <taxon>Gammaproteobacteria</taxon>
        <taxon>Nevskiales</taxon>
        <taxon>Nevskiaceae</taxon>
        <taxon>Hydrocarboniphaga</taxon>
    </lineage>
</organism>
<dbReference type="SUPFAM" id="SSF53474">
    <property type="entry name" value="alpha/beta-Hydrolases"/>
    <property type="match status" value="1"/>
</dbReference>
<name>A0A1M5MJW2_9GAMM</name>
<dbReference type="GO" id="GO:0016787">
    <property type="term" value="F:hydrolase activity"/>
    <property type="evidence" value="ECO:0007669"/>
    <property type="project" value="InterPro"/>
</dbReference>